<accession>A0A0G4PPQ4</accession>
<keyword evidence="4" id="KW-0808">Transferase</keyword>
<dbReference type="GO" id="GO:0008483">
    <property type="term" value="F:transaminase activity"/>
    <property type="evidence" value="ECO:0007669"/>
    <property type="project" value="UniProtKB-KW"/>
</dbReference>
<evidence type="ECO:0000256" key="3">
    <source>
        <dbReference type="RuleBase" id="RU003560"/>
    </source>
</evidence>
<dbReference type="Gene3D" id="3.90.1150.10">
    <property type="entry name" value="Aspartate Aminotransferase, domain 1"/>
    <property type="match status" value="1"/>
</dbReference>
<dbReference type="SUPFAM" id="SSF53383">
    <property type="entry name" value="PLP-dependent transferases"/>
    <property type="match status" value="1"/>
</dbReference>
<protein>
    <submittedName>
        <fullName evidence="4">Aminotransferase class-III</fullName>
    </submittedName>
</protein>
<name>A0A0G4PPQ4_PENC3</name>
<dbReference type="InterPro" id="IPR015422">
    <property type="entry name" value="PyrdxlP-dep_Trfase_small"/>
</dbReference>
<evidence type="ECO:0000256" key="1">
    <source>
        <dbReference type="ARBA" id="ARBA00001933"/>
    </source>
</evidence>
<dbReference type="InterPro" id="IPR005814">
    <property type="entry name" value="Aminotrans_3"/>
</dbReference>
<dbReference type="InterPro" id="IPR015421">
    <property type="entry name" value="PyrdxlP-dep_Trfase_major"/>
</dbReference>
<keyword evidence="5" id="KW-1185">Reference proteome</keyword>
<keyword evidence="2 3" id="KW-0663">Pyridoxal phosphate</keyword>
<dbReference type="EMBL" id="HG793159">
    <property type="protein sequence ID" value="CRL28141.1"/>
    <property type="molecule type" value="Genomic_DNA"/>
</dbReference>
<dbReference type="Gene3D" id="3.40.640.10">
    <property type="entry name" value="Type I PLP-dependent aspartate aminotransferase-like (Major domain)"/>
    <property type="match status" value="1"/>
</dbReference>
<evidence type="ECO:0000313" key="4">
    <source>
        <dbReference type="EMBL" id="CRL28141.1"/>
    </source>
</evidence>
<sequence>MSAMDSALRDAVTRFTERHPKSQRLHKLSLESLPGGNTRTLLHTAPFPVFMRKGEGSELWDEDGNKYFDLVGELSAGLYGHSHPTLQKVLTETIQNVGLNLGATNVYEQRYASLLCERFSLERVRFTNSGTEANIHCLAAARKFTGRRKVIVFRGAYHGSVLSFGDSIAENNIDQADWVLLQYNDSKGVQEAFSQNNDIAAVILEGIQGSGGFISGSPEFLRTIREESEKAGALMILDEVMTSRLAPGGLKDLFGIKPDLITLGKYLGGGLPFGAFGGRQDIMDVFNPLSPGALAHSGTFQNNTLMLHSGYAGLSEVYTAEVAQSFNAQGDDLRQRLQQVFAGSKFCVTGHGSLMCVHVTETGLRAEQITCRDDVAAVEATDLKQLFWAEMVNAGFWVQSRGTITLNIAMSTTALDAFVEAVEEFCKRHKSLVVV</sequence>
<dbReference type="InterPro" id="IPR015424">
    <property type="entry name" value="PyrdxlP-dep_Trfase"/>
</dbReference>
<dbReference type="PANTHER" id="PTHR43713:SF3">
    <property type="entry name" value="GLUTAMATE-1-SEMIALDEHYDE 2,1-AMINOMUTASE 1, CHLOROPLASTIC-RELATED"/>
    <property type="match status" value="1"/>
</dbReference>
<dbReference type="Pfam" id="PF00202">
    <property type="entry name" value="Aminotran_3"/>
    <property type="match status" value="1"/>
</dbReference>
<comment type="cofactor">
    <cofactor evidence="1">
        <name>pyridoxal 5'-phosphate</name>
        <dbReference type="ChEBI" id="CHEBI:597326"/>
    </cofactor>
</comment>
<dbReference type="GO" id="GO:0030170">
    <property type="term" value="F:pyridoxal phosphate binding"/>
    <property type="evidence" value="ECO:0007669"/>
    <property type="project" value="InterPro"/>
</dbReference>
<dbReference type="AlphaFoldDB" id="A0A0G4PPQ4"/>
<reference evidence="4 5" key="1">
    <citation type="journal article" date="2014" name="Nat. Commun.">
        <title>Multiple recent horizontal transfers of a large genomic region in cheese making fungi.</title>
        <authorList>
            <person name="Cheeseman K."/>
            <person name="Ropars J."/>
            <person name="Renault P."/>
            <person name="Dupont J."/>
            <person name="Gouzy J."/>
            <person name="Branca A."/>
            <person name="Abraham A.L."/>
            <person name="Ceppi M."/>
            <person name="Conseiller E."/>
            <person name="Debuchy R."/>
            <person name="Malagnac F."/>
            <person name="Goarin A."/>
            <person name="Silar P."/>
            <person name="Lacoste S."/>
            <person name="Sallet E."/>
            <person name="Bensimon A."/>
            <person name="Giraud T."/>
            <person name="Brygoo Y."/>
        </authorList>
    </citation>
    <scope>NUCLEOTIDE SEQUENCE [LARGE SCALE GENOMIC DNA]</scope>
    <source>
        <strain evidence="5">FM 013</strain>
    </source>
</reference>
<evidence type="ECO:0000256" key="2">
    <source>
        <dbReference type="ARBA" id="ARBA00022898"/>
    </source>
</evidence>
<gene>
    <name evidence="4" type="ORF">PCAMFM013_S026g000006</name>
</gene>
<organism evidence="4 5">
    <name type="scientific">Penicillium camemberti (strain FM 013)</name>
    <dbReference type="NCBI Taxonomy" id="1429867"/>
    <lineage>
        <taxon>Eukaryota</taxon>
        <taxon>Fungi</taxon>
        <taxon>Dikarya</taxon>
        <taxon>Ascomycota</taxon>
        <taxon>Pezizomycotina</taxon>
        <taxon>Eurotiomycetes</taxon>
        <taxon>Eurotiomycetidae</taxon>
        <taxon>Eurotiales</taxon>
        <taxon>Aspergillaceae</taxon>
        <taxon>Penicillium</taxon>
    </lineage>
</organism>
<comment type="similarity">
    <text evidence="3">Belongs to the class-III pyridoxal-phosphate-dependent aminotransferase family.</text>
</comment>
<dbReference type="Proteomes" id="UP000053732">
    <property type="component" value="Unassembled WGS sequence"/>
</dbReference>
<keyword evidence="4" id="KW-0032">Aminotransferase</keyword>
<evidence type="ECO:0000313" key="5">
    <source>
        <dbReference type="Proteomes" id="UP000053732"/>
    </source>
</evidence>
<proteinExistence type="inferred from homology"/>
<dbReference type="STRING" id="1429867.A0A0G4PPQ4"/>
<dbReference type="PANTHER" id="PTHR43713">
    <property type="entry name" value="GLUTAMATE-1-SEMIALDEHYDE 2,1-AMINOMUTASE"/>
    <property type="match status" value="1"/>
</dbReference>